<reference evidence="11" key="1">
    <citation type="submission" date="2021-06" db="EMBL/GenBank/DDBJ databases">
        <authorList>
            <person name="Kallberg Y."/>
            <person name="Tangrot J."/>
            <person name="Rosling A."/>
        </authorList>
    </citation>
    <scope>NUCLEOTIDE SEQUENCE</scope>
    <source>
        <strain evidence="11">FL966</strain>
    </source>
</reference>
<dbReference type="PANTHER" id="PTHR14030">
    <property type="entry name" value="MITOTIC CHECKPOINT SERINE/THREONINE-PROTEIN KINASE BUB1"/>
    <property type="match status" value="1"/>
</dbReference>
<evidence type="ECO:0000256" key="3">
    <source>
        <dbReference type="ARBA" id="ARBA00022741"/>
    </source>
</evidence>
<organism evidence="11 12">
    <name type="scientific">Cetraspora pellucida</name>
    <dbReference type="NCBI Taxonomy" id="1433469"/>
    <lineage>
        <taxon>Eukaryota</taxon>
        <taxon>Fungi</taxon>
        <taxon>Fungi incertae sedis</taxon>
        <taxon>Mucoromycota</taxon>
        <taxon>Glomeromycotina</taxon>
        <taxon>Glomeromycetes</taxon>
        <taxon>Diversisporales</taxon>
        <taxon>Gigasporaceae</taxon>
        <taxon>Cetraspora</taxon>
    </lineage>
</organism>
<dbReference type="PANTHER" id="PTHR14030:SF4">
    <property type="entry name" value="BUB1 KINASE, ISOFORM A-RELATED"/>
    <property type="match status" value="1"/>
</dbReference>
<keyword evidence="12" id="KW-1185">Reference proteome</keyword>
<comment type="caution">
    <text evidence="11">The sequence shown here is derived from an EMBL/GenBank/DDBJ whole genome shotgun (WGS) entry which is preliminary data.</text>
</comment>
<dbReference type="SMART" id="SM00220">
    <property type="entry name" value="S_TKc"/>
    <property type="match status" value="1"/>
</dbReference>
<keyword evidence="3 7" id="KW-0547">Nucleotide-binding</keyword>
<evidence type="ECO:0000256" key="6">
    <source>
        <dbReference type="ARBA" id="ARBA00023328"/>
    </source>
</evidence>
<feature type="binding site" evidence="7">
    <location>
        <position position="704"/>
    </location>
    <ligand>
        <name>ATP</name>
        <dbReference type="ChEBI" id="CHEBI:30616"/>
    </ligand>
</feature>
<dbReference type="GO" id="GO:0032991">
    <property type="term" value="C:protein-containing complex"/>
    <property type="evidence" value="ECO:0007669"/>
    <property type="project" value="UniProtKB-ARBA"/>
</dbReference>
<dbReference type="Gene3D" id="1.10.510.10">
    <property type="entry name" value="Transferase(Phosphotransferase) domain 1"/>
    <property type="match status" value="1"/>
</dbReference>
<evidence type="ECO:0000313" key="12">
    <source>
        <dbReference type="Proteomes" id="UP000789759"/>
    </source>
</evidence>
<dbReference type="Pfam" id="PF08311">
    <property type="entry name" value="Mad3_BUB1_I"/>
    <property type="match status" value="1"/>
</dbReference>
<dbReference type="PROSITE" id="PS00107">
    <property type="entry name" value="PROTEIN_KINASE_ATP"/>
    <property type="match status" value="1"/>
</dbReference>
<dbReference type="OrthoDB" id="248495at2759"/>
<dbReference type="InterPro" id="IPR000719">
    <property type="entry name" value="Prot_kinase_dom"/>
</dbReference>
<dbReference type="GO" id="GO:0004672">
    <property type="term" value="F:protein kinase activity"/>
    <property type="evidence" value="ECO:0007669"/>
    <property type="project" value="InterPro"/>
</dbReference>
<evidence type="ECO:0000256" key="1">
    <source>
        <dbReference type="ARBA" id="ARBA00004629"/>
    </source>
</evidence>
<dbReference type="GO" id="GO:0005634">
    <property type="term" value="C:nucleus"/>
    <property type="evidence" value="ECO:0007669"/>
    <property type="project" value="TreeGrafter"/>
</dbReference>
<protein>
    <submittedName>
        <fullName evidence="11">6323_t:CDS:1</fullName>
    </submittedName>
</protein>
<gene>
    <name evidence="11" type="ORF">CPELLU_LOCUS12300</name>
</gene>
<dbReference type="Proteomes" id="UP000789759">
    <property type="component" value="Unassembled WGS sequence"/>
</dbReference>
<dbReference type="InterPro" id="IPR017441">
    <property type="entry name" value="Protein_kinase_ATP_BS"/>
</dbReference>
<keyword evidence="4" id="KW-0995">Kinetochore</keyword>
<dbReference type="InterPro" id="IPR015661">
    <property type="entry name" value="Bub1/Mad3"/>
</dbReference>
<evidence type="ECO:0000259" key="9">
    <source>
        <dbReference type="PROSITE" id="PS50011"/>
    </source>
</evidence>
<name>A0A9N9HWM3_9GLOM</name>
<dbReference type="GO" id="GO:0000776">
    <property type="term" value="C:kinetochore"/>
    <property type="evidence" value="ECO:0007669"/>
    <property type="project" value="UniProtKB-KW"/>
</dbReference>
<dbReference type="GO" id="GO:0051754">
    <property type="term" value="P:meiotic sister chromatid cohesion, centromeric"/>
    <property type="evidence" value="ECO:0007669"/>
    <property type="project" value="TreeGrafter"/>
</dbReference>
<feature type="domain" description="BUB1 N-terminal" evidence="10">
    <location>
        <begin position="76"/>
        <end position="260"/>
    </location>
</feature>
<keyword evidence="6" id="KW-0137">Centromere</keyword>
<feature type="region of interest" description="Disordered" evidence="8">
    <location>
        <begin position="1"/>
        <end position="21"/>
    </location>
</feature>
<feature type="domain" description="Protein kinase" evidence="9">
    <location>
        <begin position="667"/>
        <end position="968"/>
    </location>
</feature>
<evidence type="ECO:0000259" key="10">
    <source>
        <dbReference type="PROSITE" id="PS51489"/>
    </source>
</evidence>
<dbReference type="SMART" id="SM00777">
    <property type="entry name" value="Mad3_BUB1_I"/>
    <property type="match status" value="1"/>
</dbReference>
<dbReference type="PROSITE" id="PS51489">
    <property type="entry name" value="BUB1_N"/>
    <property type="match status" value="1"/>
</dbReference>
<dbReference type="CDD" id="cd13981">
    <property type="entry name" value="STKc_Bub1_BubR1"/>
    <property type="match status" value="1"/>
</dbReference>
<dbReference type="InterPro" id="IPR011009">
    <property type="entry name" value="Kinase-like_dom_sf"/>
</dbReference>
<accession>A0A9N9HWM3</accession>
<dbReference type="InterPro" id="IPR008271">
    <property type="entry name" value="Ser/Thr_kinase_AS"/>
</dbReference>
<evidence type="ECO:0000313" key="11">
    <source>
        <dbReference type="EMBL" id="CAG8710416.1"/>
    </source>
</evidence>
<dbReference type="InterPro" id="IPR013212">
    <property type="entry name" value="Mad3/Bub1_I"/>
</dbReference>
<evidence type="ECO:0000256" key="5">
    <source>
        <dbReference type="ARBA" id="ARBA00022840"/>
    </source>
</evidence>
<sequence>MDVYSLINHNSPSPRIHHSSTSQEQVNCIPEFSSFEHQKENILPLKQGRSGASLSRVFSGDSYSFGIDLQAGHAQFRAELETLNELDDPFDVYHRYIKWTIENYPQGQTPQSNLVQLLERASLSFINDSRYKNDPRYLRCWLQYANFVGKTNQLFDFLKINEIGINLAAYYEEYAELLESMESISDKLRLPALLLYYYPDTGSFSEIFISGINQKAQPLERLIRRYKQFKARLNSSRQENIHDFEASQNLPHNENPHRTILGIKSSASSTQSIPLNVFNQRNSTLPNIVGSTTYQHGHFDNHNEKFSVFYDPNGELGNAALVSGNISSSWNNYGTEIANKKENIRDAEKWKGITLPQARKPSVPTTSKLKIYHDELRNEKTFVDLNTIYVDGNEFSFEELRAMALRRNSIISISRNNRMCVDNDENNINELITMDQKLKDESEPISPKKLTKKPSPTINTKAALADILEIFSQPMNYEKSDDDTDEDDITSVSRYDKLFIRKTPRNNVISDENIAPSNYSDNHGNFRMVPFELLTPIQETSREYRSNSTSFHQSDGFITLDLGSVTGTPKVKNVKQFGESLFMKPPLLFSVPSNPCNPLDTRLIDQVLSSLNPSLAQYPGFYDLRGECSNNHAKLERIARNWDKNCRRRTSSAINLDEPIRLFNDSFLIRQKLGEGAYGRVYRVLDLKFISESQKDPRASRALKLQMPSTAWEFYIIRKLHERIIYPTIDSIITAHSLYCYKDESYLLTELCSHGTIVDAINTAKRENSTMDEILVIFFTIELMKIVEAIHEAGIIHGDIKADNCLLRLERTAEWDSQYDPSGARGWSKKGIKLIDFGRAIDVTLFPPDMKFIADWRCDDQNCIEMREGRPWKWQADYYGLAGVIHCMLHNEYMQITPVRMDIDSFSSGATISTKKYKPIQSFKRYWQGNLWARLFDMLLNPSLVRSDGRLPITQELNSIRKEFEQYLIDNCEKIGKELKAQLKRLEVNSEINYHG</sequence>
<evidence type="ECO:0000256" key="7">
    <source>
        <dbReference type="PROSITE-ProRule" id="PRU10141"/>
    </source>
</evidence>
<keyword evidence="2" id="KW-0158">Chromosome</keyword>
<dbReference type="AlphaFoldDB" id="A0A9N9HWM3"/>
<evidence type="ECO:0000256" key="4">
    <source>
        <dbReference type="ARBA" id="ARBA00022838"/>
    </source>
</evidence>
<dbReference type="GO" id="GO:0007094">
    <property type="term" value="P:mitotic spindle assembly checkpoint signaling"/>
    <property type="evidence" value="ECO:0007669"/>
    <property type="project" value="InterPro"/>
</dbReference>
<dbReference type="Gene3D" id="1.25.40.430">
    <property type="match status" value="1"/>
</dbReference>
<dbReference type="PROSITE" id="PS00108">
    <property type="entry name" value="PROTEIN_KINASE_ST"/>
    <property type="match status" value="1"/>
</dbReference>
<feature type="compositionally biased region" description="Polar residues" evidence="8">
    <location>
        <begin position="7"/>
        <end position="21"/>
    </location>
</feature>
<dbReference type="SUPFAM" id="SSF56112">
    <property type="entry name" value="Protein kinase-like (PK-like)"/>
    <property type="match status" value="1"/>
</dbReference>
<keyword evidence="5 7" id="KW-0067">ATP-binding</keyword>
<dbReference type="GO" id="GO:0005524">
    <property type="term" value="F:ATP binding"/>
    <property type="evidence" value="ECO:0007669"/>
    <property type="project" value="UniProtKB-UniRule"/>
</dbReference>
<dbReference type="Pfam" id="PF00069">
    <property type="entry name" value="Pkinase"/>
    <property type="match status" value="1"/>
</dbReference>
<comment type="subcellular location">
    <subcellularLocation>
        <location evidence="1">Chromosome</location>
        <location evidence="1">Centromere</location>
        <location evidence="1">Kinetochore</location>
    </subcellularLocation>
</comment>
<dbReference type="EMBL" id="CAJVQA010011745">
    <property type="protein sequence ID" value="CAG8710416.1"/>
    <property type="molecule type" value="Genomic_DNA"/>
</dbReference>
<dbReference type="PROSITE" id="PS50011">
    <property type="entry name" value="PROTEIN_KINASE_DOM"/>
    <property type="match status" value="1"/>
</dbReference>
<proteinExistence type="predicted"/>
<evidence type="ECO:0000256" key="2">
    <source>
        <dbReference type="ARBA" id="ARBA00022454"/>
    </source>
</evidence>
<evidence type="ECO:0000256" key="8">
    <source>
        <dbReference type="SAM" id="MobiDB-lite"/>
    </source>
</evidence>